<keyword evidence="2" id="KW-1185">Reference proteome</keyword>
<dbReference type="CDD" id="cd15482">
    <property type="entry name" value="Sialidase_non-viral"/>
    <property type="match status" value="2"/>
</dbReference>
<name>A0A1G9LJR2_9ACTN</name>
<dbReference type="AlphaFoldDB" id="A0A1G9LJR2"/>
<dbReference type="STRING" id="683260.SAMN05421874_12529"/>
<evidence type="ECO:0008006" key="3">
    <source>
        <dbReference type="Google" id="ProtNLM"/>
    </source>
</evidence>
<dbReference type="RefSeq" id="WP_143022268.1">
    <property type="nucleotide sequence ID" value="NZ_FNFB01000025.1"/>
</dbReference>
<dbReference type="Gene3D" id="2.120.10.10">
    <property type="match status" value="1"/>
</dbReference>
<gene>
    <name evidence="1" type="ORF">SAMN05421874_12529</name>
</gene>
<dbReference type="Proteomes" id="UP000198683">
    <property type="component" value="Unassembled WGS sequence"/>
</dbReference>
<proteinExistence type="predicted"/>
<dbReference type="EMBL" id="FNFB01000025">
    <property type="protein sequence ID" value="SDL62027.1"/>
    <property type="molecule type" value="Genomic_DNA"/>
</dbReference>
<dbReference type="OrthoDB" id="127969at2"/>
<evidence type="ECO:0000313" key="2">
    <source>
        <dbReference type="Proteomes" id="UP000198683"/>
    </source>
</evidence>
<dbReference type="InterPro" id="IPR036278">
    <property type="entry name" value="Sialidase_sf"/>
</dbReference>
<reference evidence="1 2" key="1">
    <citation type="submission" date="2016-10" db="EMBL/GenBank/DDBJ databases">
        <authorList>
            <person name="de Groot N.N."/>
        </authorList>
    </citation>
    <scope>NUCLEOTIDE SEQUENCE [LARGE SCALE GENOMIC DNA]</scope>
    <source>
        <strain evidence="1 2">CGMCC 4.5681</strain>
    </source>
</reference>
<sequence>MPPSSAPSSVPCLPPAARTGVRALAVALLTVVLTIVPAYASDDTAIPLTLVGADAPGPQTGPDTYQWGSTLVVAHQAGRYADVGAAGVVVAASADGDTSWTSGLLPGLIGGPYQRVSDPSVAYDARHGVWLVTTLALSGDGTGAAVLTSRSVDGGLNWERPVVTAAADRADLDKSWVVCDNGERSPYLGRCYAVFDDHAAGNLIMVARSSDGGVTWEVAPTSATGLGGQPVVRPDGAVVVPYLGDDGYVRAFRSLDGGGTWGASVAVARVERHPVAGGLRAEPLPSAEADASGTVYVAWHDCRFQYGCAGNDIVLSRSGTGASWSDPVRVTSGGGDHFIPGLGVDRESGGEQAARLALTYYRYPEAACTAATCRLTVAYTSSVDGGAGWSPPLELHGPVELDRLAAAGAGLTVGDYISTSVLPGGRAFPAFAVAAPPPDEVGEVRTHTVAGGLPLVGGGPATVSVDAAVATGDPAAGPPATSR</sequence>
<evidence type="ECO:0000313" key="1">
    <source>
        <dbReference type="EMBL" id="SDL62027.1"/>
    </source>
</evidence>
<dbReference type="SUPFAM" id="SSF50939">
    <property type="entry name" value="Sialidases"/>
    <property type="match status" value="2"/>
</dbReference>
<protein>
    <recommendedName>
        <fullName evidence="3">BNR repeat-like domain-containing protein</fullName>
    </recommendedName>
</protein>
<accession>A0A1G9LJR2</accession>
<organism evidence="1 2">
    <name type="scientific">Nonomuraea maritima</name>
    <dbReference type="NCBI Taxonomy" id="683260"/>
    <lineage>
        <taxon>Bacteria</taxon>
        <taxon>Bacillati</taxon>
        <taxon>Actinomycetota</taxon>
        <taxon>Actinomycetes</taxon>
        <taxon>Streptosporangiales</taxon>
        <taxon>Streptosporangiaceae</taxon>
        <taxon>Nonomuraea</taxon>
    </lineage>
</organism>